<proteinExistence type="predicted"/>
<dbReference type="InterPro" id="IPR053181">
    <property type="entry name" value="EcdB-like_regulator"/>
</dbReference>
<gene>
    <name evidence="2" type="ORF">ASPVEDRAFT_71446</name>
</gene>
<dbReference type="GeneID" id="63731631"/>
<dbReference type="PANTHER" id="PTHR47785">
    <property type="entry name" value="ZN(II)2CYS6 TRANSCRIPTION FACTOR (EUROFUNG)-RELATED-RELATED"/>
    <property type="match status" value="1"/>
</dbReference>
<evidence type="ECO:0000313" key="2">
    <source>
        <dbReference type="EMBL" id="OJJ01369.1"/>
    </source>
</evidence>
<evidence type="ECO:0000313" key="3">
    <source>
        <dbReference type="Proteomes" id="UP000184073"/>
    </source>
</evidence>
<accession>A0A1L9PIK9</accession>
<dbReference type="VEuPathDB" id="FungiDB:ASPVEDRAFT_71446"/>
<dbReference type="Proteomes" id="UP000184073">
    <property type="component" value="Unassembled WGS sequence"/>
</dbReference>
<dbReference type="CDD" id="cd12148">
    <property type="entry name" value="fungal_TF_MHR"/>
    <property type="match status" value="1"/>
</dbReference>
<dbReference type="RefSeq" id="XP_040667131.1">
    <property type="nucleotide sequence ID" value="XM_040816120.1"/>
</dbReference>
<dbReference type="EMBL" id="KV878128">
    <property type="protein sequence ID" value="OJJ01369.1"/>
    <property type="molecule type" value="Genomic_DNA"/>
</dbReference>
<dbReference type="OrthoDB" id="4356994at2759"/>
<dbReference type="STRING" id="1036611.A0A1L9PIK9"/>
<name>A0A1L9PIK9_ASPVE</name>
<keyword evidence="3" id="KW-1185">Reference proteome</keyword>
<evidence type="ECO:0008006" key="4">
    <source>
        <dbReference type="Google" id="ProtNLM"/>
    </source>
</evidence>
<dbReference type="PANTHER" id="PTHR47785:SF5">
    <property type="entry name" value="ZN(II)2CYS6 TRANSCRIPTION FACTOR (EUROFUNG)"/>
    <property type="match status" value="1"/>
</dbReference>
<feature type="region of interest" description="Disordered" evidence="1">
    <location>
        <begin position="220"/>
        <end position="249"/>
    </location>
</feature>
<reference evidence="3" key="1">
    <citation type="journal article" date="2017" name="Genome Biol.">
        <title>Comparative genomics reveals high biological diversity and specific adaptations in the industrially and medically important fungal genus Aspergillus.</title>
        <authorList>
            <person name="de Vries R.P."/>
            <person name="Riley R."/>
            <person name="Wiebenga A."/>
            <person name="Aguilar-Osorio G."/>
            <person name="Amillis S."/>
            <person name="Uchima C.A."/>
            <person name="Anderluh G."/>
            <person name="Asadollahi M."/>
            <person name="Askin M."/>
            <person name="Barry K."/>
            <person name="Battaglia E."/>
            <person name="Bayram O."/>
            <person name="Benocci T."/>
            <person name="Braus-Stromeyer S.A."/>
            <person name="Caldana C."/>
            <person name="Canovas D."/>
            <person name="Cerqueira G.C."/>
            <person name="Chen F."/>
            <person name="Chen W."/>
            <person name="Choi C."/>
            <person name="Clum A."/>
            <person name="Dos Santos R.A."/>
            <person name="Damasio A.R."/>
            <person name="Diallinas G."/>
            <person name="Emri T."/>
            <person name="Fekete E."/>
            <person name="Flipphi M."/>
            <person name="Freyberg S."/>
            <person name="Gallo A."/>
            <person name="Gournas C."/>
            <person name="Habgood R."/>
            <person name="Hainaut M."/>
            <person name="Harispe M.L."/>
            <person name="Henrissat B."/>
            <person name="Hilden K.S."/>
            <person name="Hope R."/>
            <person name="Hossain A."/>
            <person name="Karabika E."/>
            <person name="Karaffa L."/>
            <person name="Karanyi Z."/>
            <person name="Krasevec N."/>
            <person name="Kuo A."/>
            <person name="Kusch H."/>
            <person name="LaButti K."/>
            <person name="Lagendijk E.L."/>
            <person name="Lapidus A."/>
            <person name="Levasseur A."/>
            <person name="Lindquist E."/>
            <person name="Lipzen A."/>
            <person name="Logrieco A.F."/>
            <person name="MacCabe A."/>
            <person name="Maekelae M.R."/>
            <person name="Malavazi I."/>
            <person name="Melin P."/>
            <person name="Meyer V."/>
            <person name="Mielnichuk N."/>
            <person name="Miskei M."/>
            <person name="Molnar A.P."/>
            <person name="Mule G."/>
            <person name="Ngan C.Y."/>
            <person name="Orejas M."/>
            <person name="Orosz E."/>
            <person name="Ouedraogo J.P."/>
            <person name="Overkamp K.M."/>
            <person name="Park H.-S."/>
            <person name="Perrone G."/>
            <person name="Piumi F."/>
            <person name="Punt P.J."/>
            <person name="Ram A.F."/>
            <person name="Ramon A."/>
            <person name="Rauscher S."/>
            <person name="Record E."/>
            <person name="Riano-Pachon D.M."/>
            <person name="Robert V."/>
            <person name="Roehrig J."/>
            <person name="Ruller R."/>
            <person name="Salamov A."/>
            <person name="Salih N.S."/>
            <person name="Samson R.A."/>
            <person name="Sandor E."/>
            <person name="Sanguinetti M."/>
            <person name="Schuetze T."/>
            <person name="Sepcic K."/>
            <person name="Shelest E."/>
            <person name="Sherlock G."/>
            <person name="Sophianopoulou V."/>
            <person name="Squina F.M."/>
            <person name="Sun H."/>
            <person name="Susca A."/>
            <person name="Todd R.B."/>
            <person name="Tsang A."/>
            <person name="Unkles S.E."/>
            <person name="van de Wiele N."/>
            <person name="van Rossen-Uffink D."/>
            <person name="Oliveira J.V."/>
            <person name="Vesth T.C."/>
            <person name="Visser J."/>
            <person name="Yu J.-H."/>
            <person name="Zhou M."/>
            <person name="Andersen M.R."/>
            <person name="Archer D.B."/>
            <person name="Baker S.E."/>
            <person name="Benoit I."/>
            <person name="Brakhage A.A."/>
            <person name="Braus G.H."/>
            <person name="Fischer R."/>
            <person name="Frisvad J.C."/>
            <person name="Goldman G.H."/>
            <person name="Houbraken J."/>
            <person name="Oakley B."/>
            <person name="Pocsi I."/>
            <person name="Scazzocchio C."/>
            <person name="Seiboth B."/>
            <person name="vanKuyk P.A."/>
            <person name="Wortman J."/>
            <person name="Dyer P.S."/>
            <person name="Grigoriev I.V."/>
        </authorList>
    </citation>
    <scope>NUCLEOTIDE SEQUENCE [LARGE SCALE GENOMIC DNA]</scope>
    <source>
        <strain evidence="3">CBS 583.65</strain>
    </source>
</reference>
<protein>
    <recommendedName>
        <fullName evidence="4">Transcription factor domain-containing protein</fullName>
    </recommendedName>
</protein>
<organism evidence="2 3">
    <name type="scientific">Aspergillus versicolor CBS 583.65</name>
    <dbReference type="NCBI Taxonomy" id="1036611"/>
    <lineage>
        <taxon>Eukaryota</taxon>
        <taxon>Fungi</taxon>
        <taxon>Dikarya</taxon>
        <taxon>Ascomycota</taxon>
        <taxon>Pezizomycotina</taxon>
        <taxon>Eurotiomycetes</taxon>
        <taxon>Eurotiomycetidae</taxon>
        <taxon>Eurotiales</taxon>
        <taxon>Aspergillaceae</taxon>
        <taxon>Aspergillus</taxon>
        <taxon>Aspergillus subgen. Nidulantes</taxon>
    </lineage>
</organism>
<sequence length="455" mass="51928">MPSYLFNFNVFWDHIDPYGYQEDDVLSLIEQFIFLVHIKNPILDEDVLRRKAYGVVEDGLGWDGPSCLVLLACALGIVATPFEGVSKDIILNSEDTSTSTSPPRQRVLEEAEAYFMLARKRIGLLSQSMLAIQYHFLTGIFLMYCFKPLEAFQNFHQASMTFQIYFRSVTASIRSASDSRAEQRLFWSCFKSECEILSEIDLPQSGVGILRHLHTFPSPPDLSSVGSPLTTTDDSTAYRPAPAPASASSAASQSNRVLSCYYFENHDAWMDLNTPSKIQVATELLRQLDQWYECLPHLVRYHEDGQETQAQIPQEELPYMPRVRCLEIRALVCRPFLFYMVHSVPAADDHAHDPDPDQRSVLRLFISQALYCSRQLIESISLRHRHHGTWYTLRLSTICALSIYAAAKRNLAPDGWETSVRLTINTLQYWENEAPRDIRKAREILQDLLSGVSKD</sequence>
<feature type="compositionally biased region" description="Polar residues" evidence="1">
    <location>
        <begin position="224"/>
        <end position="235"/>
    </location>
</feature>
<dbReference type="AlphaFoldDB" id="A0A1L9PIK9"/>
<evidence type="ECO:0000256" key="1">
    <source>
        <dbReference type="SAM" id="MobiDB-lite"/>
    </source>
</evidence>